<evidence type="ECO:0000256" key="3">
    <source>
        <dbReference type="ARBA" id="ARBA00022737"/>
    </source>
</evidence>
<name>A0A8H4QUD1_9AGAR</name>
<dbReference type="FunFam" id="3.30.160.60:FF:000125">
    <property type="entry name" value="Putative zinc finger protein 143"/>
    <property type="match status" value="1"/>
</dbReference>
<feature type="compositionally biased region" description="Polar residues" evidence="10">
    <location>
        <begin position="753"/>
        <end position="762"/>
    </location>
</feature>
<feature type="compositionally biased region" description="Basic and acidic residues" evidence="10">
    <location>
        <begin position="318"/>
        <end position="341"/>
    </location>
</feature>
<keyword evidence="3" id="KW-0677">Repeat</keyword>
<keyword evidence="4 9" id="KW-0863">Zinc-finger</keyword>
<evidence type="ECO:0000256" key="4">
    <source>
        <dbReference type="ARBA" id="ARBA00022771"/>
    </source>
</evidence>
<dbReference type="GO" id="GO:0005737">
    <property type="term" value="C:cytoplasm"/>
    <property type="evidence" value="ECO:0007669"/>
    <property type="project" value="TreeGrafter"/>
</dbReference>
<evidence type="ECO:0000313" key="13">
    <source>
        <dbReference type="Proteomes" id="UP000521872"/>
    </source>
</evidence>
<dbReference type="GO" id="GO:0000978">
    <property type="term" value="F:RNA polymerase II cis-regulatory region sequence-specific DNA binding"/>
    <property type="evidence" value="ECO:0007669"/>
    <property type="project" value="TreeGrafter"/>
</dbReference>
<feature type="region of interest" description="Disordered" evidence="10">
    <location>
        <begin position="749"/>
        <end position="793"/>
    </location>
</feature>
<dbReference type="InterPro" id="IPR051007">
    <property type="entry name" value="creA/MIG_C2H2-ZnF"/>
</dbReference>
<dbReference type="Pfam" id="PF00096">
    <property type="entry name" value="zf-C2H2"/>
    <property type="match status" value="2"/>
</dbReference>
<evidence type="ECO:0000313" key="12">
    <source>
        <dbReference type="EMBL" id="KAF4617599.1"/>
    </source>
</evidence>
<reference evidence="12 13" key="1">
    <citation type="submission" date="2019-12" db="EMBL/GenBank/DDBJ databases">
        <authorList>
            <person name="Floudas D."/>
            <person name="Bentzer J."/>
            <person name="Ahren D."/>
            <person name="Johansson T."/>
            <person name="Persson P."/>
            <person name="Tunlid A."/>
        </authorList>
    </citation>
    <scope>NUCLEOTIDE SEQUENCE [LARGE SCALE GENOMIC DNA]</scope>
    <source>
        <strain evidence="12 13">CBS 102.39</strain>
    </source>
</reference>
<comment type="subcellular location">
    <subcellularLocation>
        <location evidence="1">Nucleus</location>
    </subcellularLocation>
</comment>
<dbReference type="PROSITE" id="PS50157">
    <property type="entry name" value="ZINC_FINGER_C2H2_2"/>
    <property type="match status" value="2"/>
</dbReference>
<feature type="region of interest" description="Disordered" evidence="10">
    <location>
        <begin position="115"/>
        <end position="141"/>
    </location>
</feature>
<evidence type="ECO:0000256" key="10">
    <source>
        <dbReference type="SAM" id="MobiDB-lite"/>
    </source>
</evidence>
<organism evidence="12 13">
    <name type="scientific">Agrocybe pediades</name>
    <dbReference type="NCBI Taxonomy" id="84607"/>
    <lineage>
        <taxon>Eukaryota</taxon>
        <taxon>Fungi</taxon>
        <taxon>Dikarya</taxon>
        <taxon>Basidiomycota</taxon>
        <taxon>Agaricomycotina</taxon>
        <taxon>Agaricomycetes</taxon>
        <taxon>Agaricomycetidae</taxon>
        <taxon>Agaricales</taxon>
        <taxon>Agaricineae</taxon>
        <taxon>Strophariaceae</taxon>
        <taxon>Agrocybe</taxon>
    </lineage>
</organism>
<evidence type="ECO:0000256" key="2">
    <source>
        <dbReference type="ARBA" id="ARBA00022723"/>
    </source>
</evidence>
<feature type="region of interest" description="Disordered" evidence="10">
    <location>
        <begin position="67"/>
        <end position="86"/>
    </location>
</feature>
<dbReference type="GO" id="GO:0000433">
    <property type="term" value="P:carbon catabolite repression of transcription from RNA polymerase II promoter by glucose"/>
    <property type="evidence" value="ECO:0007669"/>
    <property type="project" value="TreeGrafter"/>
</dbReference>
<gene>
    <name evidence="12" type="ORF">D9613_005958</name>
</gene>
<dbReference type="SUPFAM" id="SSF57667">
    <property type="entry name" value="beta-beta-alpha zinc fingers"/>
    <property type="match status" value="1"/>
</dbReference>
<dbReference type="GO" id="GO:0008270">
    <property type="term" value="F:zinc ion binding"/>
    <property type="evidence" value="ECO:0007669"/>
    <property type="project" value="UniProtKB-KW"/>
</dbReference>
<keyword evidence="8" id="KW-0539">Nucleus</keyword>
<feature type="domain" description="C2H2-type" evidence="11">
    <location>
        <begin position="43"/>
        <end position="72"/>
    </location>
</feature>
<dbReference type="SMART" id="SM00355">
    <property type="entry name" value="ZnF_C2H2"/>
    <property type="match status" value="2"/>
</dbReference>
<dbReference type="GO" id="GO:0005634">
    <property type="term" value="C:nucleus"/>
    <property type="evidence" value="ECO:0007669"/>
    <property type="project" value="UniProtKB-SubCell"/>
</dbReference>
<dbReference type="Proteomes" id="UP000521872">
    <property type="component" value="Unassembled WGS sequence"/>
</dbReference>
<feature type="compositionally biased region" description="Polar residues" evidence="10">
    <location>
        <begin position="616"/>
        <end position="631"/>
    </location>
</feature>
<dbReference type="FunFam" id="3.30.160.60:FF:000018">
    <property type="entry name" value="Krueppel-like factor 15"/>
    <property type="match status" value="1"/>
</dbReference>
<keyword evidence="5" id="KW-0862">Zinc</keyword>
<keyword evidence="13" id="KW-1185">Reference proteome</keyword>
<keyword evidence="6" id="KW-0805">Transcription regulation</keyword>
<dbReference type="GO" id="GO:0000981">
    <property type="term" value="F:DNA-binding transcription factor activity, RNA polymerase II-specific"/>
    <property type="evidence" value="ECO:0007669"/>
    <property type="project" value="UniProtKB-ARBA"/>
</dbReference>
<sequence>MVADPEKPAARPYKCPYLLCGRAFSRLEHQTRHIRTHTGEKPFVCTYPSCEKRFSRSDELTRHSRIHNNDHAHAHHSSQGKKAGKSKIDYPVAEDNAIAPFPSLDDSASLRIKKKARSRANSDDEGESYARPTSIGGSYDVPVSRRNHSTFANPTPFNALSSVAMDELYALERQEAYRRAEYEARHAEALRRAKNQNMQISIDPHPYSRHRISKSATTSPIMRNVISLGPAPAEDRHFFGLSDERNWQGPQQSASTSSRPSTEDDTDGTRTGSKRRLSGPLWMPPPQPHRESQLVQSRSSGHLVERGAHHGVWNNPYKHPDQYRNPLERNGARGTHGHNDESPSPISSDSEPLPAHERAYASQSPPRIFHLQGGAPRSHSQAQGASVDHSPPHYSSAVRTTTSSDFAFTPSTSPFLGPLRTLNIHSANPSRAPSPILLPPPSRNFDHPRDSDVGGIYGSPPSSANNMFIRGMVGKSGHVQRRSDGLYSSTSSTFHHHTYGASSQVPTPQLSSGPSSNGSSPGSLAKGIGHPPATQSGNGALSASSSRAPSPLHWSHGSPPSSATTLSSRDREHHHGPPTNTHTHHLAHSVRLAFGMTPIHSVPPSRRSSPPPPRNVSWSASSNPFASQQQAHAYGPSHVQPYQSPYSHSGLSTPLTIGGAGAASMPGSRASSPPIRLPPLKTISATTATSLDNKNIETLGDEVKSGAAEKMDEDDMKTDKRTPVVPEKQKVELPHFCEFEAAARGLPLPSLAAGSSTTSPKSSMGAGASVLPSATSTSTASGPDSRMSIDFVR</sequence>
<feature type="compositionally biased region" description="Polar residues" evidence="10">
    <location>
        <begin position="558"/>
        <end position="567"/>
    </location>
</feature>
<feature type="compositionally biased region" description="Basic residues" evidence="10">
    <location>
        <begin position="73"/>
        <end position="85"/>
    </location>
</feature>
<dbReference type="PANTHER" id="PTHR47428:SF1">
    <property type="entry name" value="REGULATORY PROTEIN MIG1-RELATED"/>
    <property type="match status" value="1"/>
</dbReference>
<proteinExistence type="predicted"/>
<feature type="compositionally biased region" description="Polar residues" evidence="10">
    <location>
        <begin position="640"/>
        <end position="655"/>
    </location>
</feature>
<evidence type="ECO:0000256" key="6">
    <source>
        <dbReference type="ARBA" id="ARBA00023015"/>
    </source>
</evidence>
<accession>A0A8H4QUD1</accession>
<feature type="compositionally biased region" description="Polar residues" evidence="10">
    <location>
        <begin position="500"/>
        <end position="510"/>
    </location>
</feature>
<feature type="region of interest" description="Disordered" evidence="10">
    <location>
        <begin position="426"/>
        <end position="462"/>
    </location>
</feature>
<evidence type="ECO:0000256" key="7">
    <source>
        <dbReference type="ARBA" id="ARBA00023163"/>
    </source>
</evidence>
<dbReference type="AlphaFoldDB" id="A0A8H4QUD1"/>
<dbReference type="InterPro" id="IPR013087">
    <property type="entry name" value="Znf_C2H2_type"/>
</dbReference>
<evidence type="ECO:0000256" key="9">
    <source>
        <dbReference type="PROSITE-ProRule" id="PRU00042"/>
    </source>
</evidence>
<feature type="region of interest" description="Disordered" evidence="10">
    <location>
        <begin position="479"/>
        <end position="584"/>
    </location>
</feature>
<dbReference type="PANTHER" id="PTHR47428">
    <property type="entry name" value="REGULATORY PROTEIN MIG1-RELATED"/>
    <property type="match status" value="1"/>
</dbReference>
<dbReference type="EMBL" id="JAACJL010000030">
    <property type="protein sequence ID" value="KAF4617599.1"/>
    <property type="molecule type" value="Genomic_DNA"/>
</dbReference>
<feature type="compositionally biased region" description="Low complexity" evidence="10">
    <location>
        <begin position="511"/>
        <end position="523"/>
    </location>
</feature>
<feature type="compositionally biased region" description="Low complexity" evidence="10">
    <location>
        <begin position="342"/>
        <end position="353"/>
    </location>
</feature>
<dbReference type="InterPro" id="IPR036236">
    <property type="entry name" value="Znf_C2H2_sf"/>
</dbReference>
<evidence type="ECO:0000256" key="8">
    <source>
        <dbReference type="ARBA" id="ARBA00023242"/>
    </source>
</evidence>
<comment type="caution">
    <text evidence="12">The sequence shown here is derived from an EMBL/GenBank/DDBJ whole genome shotgun (WGS) entry which is preliminary data.</text>
</comment>
<feature type="region of interest" description="Disordered" evidence="10">
    <location>
        <begin position="598"/>
        <end position="679"/>
    </location>
</feature>
<dbReference type="PROSITE" id="PS00028">
    <property type="entry name" value="ZINC_FINGER_C2H2_1"/>
    <property type="match status" value="2"/>
</dbReference>
<protein>
    <recommendedName>
        <fullName evidence="11">C2H2-type domain-containing protein</fullName>
    </recommendedName>
</protein>
<evidence type="ECO:0000256" key="5">
    <source>
        <dbReference type="ARBA" id="ARBA00022833"/>
    </source>
</evidence>
<evidence type="ECO:0000259" key="11">
    <source>
        <dbReference type="PROSITE" id="PS50157"/>
    </source>
</evidence>
<feature type="compositionally biased region" description="Low complexity" evidence="10">
    <location>
        <begin position="540"/>
        <end position="552"/>
    </location>
</feature>
<feature type="compositionally biased region" description="Polar residues" evidence="10">
    <location>
        <begin position="248"/>
        <end position="260"/>
    </location>
</feature>
<keyword evidence="2" id="KW-0479">Metal-binding</keyword>
<dbReference type="Gene3D" id="3.30.160.60">
    <property type="entry name" value="Classic Zinc Finger"/>
    <property type="match status" value="2"/>
</dbReference>
<feature type="region of interest" description="Disordered" evidence="10">
    <location>
        <begin position="243"/>
        <end position="398"/>
    </location>
</feature>
<keyword evidence="7" id="KW-0804">Transcription</keyword>
<evidence type="ECO:0000256" key="1">
    <source>
        <dbReference type="ARBA" id="ARBA00004123"/>
    </source>
</evidence>
<feature type="domain" description="C2H2-type" evidence="11">
    <location>
        <begin position="13"/>
        <end position="42"/>
    </location>
</feature>